<sequence>MNRSEKQKRHFLFAGAEPSLPIVVESIGYNPTQETFDRAEGYPCFHWLQTTNGEGVIEVAGQKLALPVNTGILLFPHVKHYYAPSGEEQWSTVYITFEGPQAAAFVTLLGFRHSEWFRWEEGNELGAHLEGMLNAMQQAGDRSGLDASSGLYRFLILLKKHGQIRTGASLFQHMEKLNPLLQWLDRHYDDPALGLPEMAEHLGVSARYLNVLFRRAFGMTAYTYLIRLRLTKAKELISGPERLSITQIAQQVGYRDVSHFIAVFGKAEGMTPEQFRKLH</sequence>
<organism evidence="5 6">
    <name type="scientific">Paenibacillus curdlanolyticus YK9</name>
    <dbReference type="NCBI Taxonomy" id="717606"/>
    <lineage>
        <taxon>Bacteria</taxon>
        <taxon>Bacillati</taxon>
        <taxon>Bacillota</taxon>
        <taxon>Bacilli</taxon>
        <taxon>Bacillales</taxon>
        <taxon>Paenibacillaceae</taxon>
        <taxon>Paenibacillus</taxon>
    </lineage>
</organism>
<keyword evidence="1" id="KW-0805">Transcription regulation</keyword>
<gene>
    <name evidence="5" type="ORF">PaecuDRAFT_4444</name>
</gene>
<keyword evidence="2" id="KW-0238">DNA-binding</keyword>
<dbReference type="PROSITE" id="PS01124">
    <property type="entry name" value="HTH_ARAC_FAMILY_2"/>
    <property type="match status" value="1"/>
</dbReference>
<dbReference type="InterPro" id="IPR009057">
    <property type="entry name" value="Homeodomain-like_sf"/>
</dbReference>
<protein>
    <submittedName>
        <fullName evidence="5">Transcriptional regulator, AraC family</fullName>
    </submittedName>
</protein>
<dbReference type="SUPFAM" id="SSF46689">
    <property type="entry name" value="Homeodomain-like"/>
    <property type="match status" value="2"/>
</dbReference>
<dbReference type="Gene3D" id="2.60.120.280">
    <property type="entry name" value="Regulatory protein AraC"/>
    <property type="match status" value="1"/>
</dbReference>
<dbReference type="Pfam" id="PF02311">
    <property type="entry name" value="AraC_binding"/>
    <property type="match status" value="1"/>
</dbReference>
<dbReference type="Proteomes" id="UP000005387">
    <property type="component" value="Unassembled WGS sequence"/>
</dbReference>
<evidence type="ECO:0000256" key="2">
    <source>
        <dbReference type="ARBA" id="ARBA00023125"/>
    </source>
</evidence>
<dbReference type="Pfam" id="PF12833">
    <property type="entry name" value="HTH_18"/>
    <property type="match status" value="1"/>
</dbReference>
<accession>E0IFT9</accession>
<dbReference type="Gene3D" id="1.10.10.60">
    <property type="entry name" value="Homeodomain-like"/>
    <property type="match status" value="1"/>
</dbReference>
<evidence type="ECO:0000313" key="6">
    <source>
        <dbReference type="Proteomes" id="UP000005387"/>
    </source>
</evidence>
<name>E0IFT9_9BACL</name>
<evidence type="ECO:0000256" key="3">
    <source>
        <dbReference type="ARBA" id="ARBA00023163"/>
    </source>
</evidence>
<dbReference type="STRING" id="717606.PaecuDRAFT_4444"/>
<dbReference type="InterPro" id="IPR018062">
    <property type="entry name" value="HTH_AraC-typ_CS"/>
</dbReference>
<dbReference type="AlphaFoldDB" id="E0IFT9"/>
<dbReference type="InterPro" id="IPR020449">
    <property type="entry name" value="Tscrpt_reg_AraC-type_HTH"/>
</dbReference>
<dbReference type="PRINTS" id="PR00032">
    <property type="entry name" value="HTHARAC"/>
</dbReference>
<feature type="domain" description="HTH araC/xylS-type" evidence="4">
    <location>
        <begin position="178"/>
        <end position="278"/>
    </location>
</feature>
<dbReference type="OrthoDB" id="2371670at2"/>
<evidence type="ECO:0000256" key="1">
    <source>
        <dbReference type="ARBA" id="ARBA00023015"/>
    </source>
</evidence>
<keyword evidence="3" id="KW-0804">Transcription</keyword>
<dbReference type="GO" id="GO:0003700">
    <property type="term" value="F:DNA-binding transcription factor activity"/>
    <property type="evidence" value="ECO:0007669"/>
    <property type="project" value="InterPro"/>
</dbReference>
<dbReference type="PANTHER" id="PTHR43280">
    <property type="entry name" value="ARAC-FAMILY TRANSCRIPTIONAL REGULATOR"/>
    <property type="match status" value="1"/>
</dbReference>
<proteinExistence type="predicted"/>
<dbReference type="RefSeq" id="WP_006040427.1">
    <property type="nucleotide sequence ID" value="NZ_AEDD01000014.1"/>
</dbReference>
<dbReference type="GO" id="GO:0043565">
    <property type="term" value="F:sequence-specific DNA binding"/>
    <property type="evidence" value="ECO:0007669"/>
    <property type="project" value="InterPro"/>
</dbReference>
<dbReference type="InterPro" id="IPR018060">
    <property type="entry name" value="HTH_AraC"/>
</dbReference>
<dbReference type="EMBL" id="AEDD01000014">
    <property type="protein sequence ID" value="EFM08650.1"/>
    <property type="molecule type" value="Genomic_DNA"/>
</dbReference>
<dbReference type="SMART" id="SM00342">
    <property type="entry name" value="HTH_ARAC"/>
    <property type="match status" value="1"/>
</dbReference>
<evidence type="ECO:0000313" key="5">
    <source>
        <dbReference type="EMBL" id="EFM08650.1"/>
    </source>
</evidence>
<dbReference type="PANTHER" id="PTHR43280:SF2">
    <property type="entry name" value="HTH-TYPE TRANSCRIPTIONAL REGULATOR EXSA"/>
    <property type="match status" value="1"/>
</dbReference>
<evidence type="ECO:0000259" key="4">
    <source>
        <dbReference type="PROSITE" id="PS01124"/>
    </source>
</evidence>
<dbReference type="PROSITE" id="PS00041">
    <property type="entry name" value="HTH_ARAC_FAMILY_1"/>
    <property type="match status" value="1"/>
</dbReference>
<dbReference type="InterPro" id="IPR003313">
    <property type="entry name" value="AraC-bd"/>
</dbReference>
<dbReference type="SUPFAM" id="SSF51215">
    <property type="entry name" value="Regulatory protein AraC"/>
    <property type="match status" value="1"/>
</dbReference>
<reference evidence="5 6" key="1">
    <citation type="submission" date="2010-07" db="EMBL/GenBank/DDBJ databases">
        <title>The draft genome of Paenibacillus curdlanolyticus YK9.</title>
        <authorList>
            <consortium name="US DOE Joint Genome Institute (JGI-PGF)"/>
            <person name="Lucas S."/>
            <person name="Copeland A."/>
            <person name="Lapidus A."/>
            <person name="Cheng J.-F."/>
            <person name="Bruce D."/>
            <person name="Goodwin L."/>
            <person name="Pitluck S."/>
            <person name="Land M.L."/>
            <person name="Hauser L."/>
            <person name="Chang Y.-J."/>
            <person name="Jeffries C."/>
            <person name="Anderson I.J."/>
            <person name="Johnson E."/>
            <person name="Loganathan U."/>
            <person name="Mulhopadhyay B."/>
            <person name="Kyrpides N."/>
            <person name="Woyke T.J."/>
        </authorList>
    </citation>
    <scope>NUCLEOTIDE SEQUENCE [LARGE SCALE GENOMIC DNA]</scope>
    <source>
        <strain evidence="5 6">YK9</strain>
    </source>
</reference>
<keyword evidence="6" id="KW-1185">Reference proteome</keyword>
<dbReference type="eggNOG" id="COG2207">
    <property type="taxonomic scope" value="Bacteria"/>
</dbReference>
<dbReference type="InterPro" id="IPR037923">
    <property type="entry name" value="HTH-like"/>
</dbReference>